<dbReference type="Pfam" id="PF02152">
    <property type="entry name" value="FolB"/>
    <property type="match status" value="1"/>
</dbReference>
<proteinExistence type="inferred from homology"/>
<dbReference type="RefSeq" id="WP_172357384.1">
    <property type="nucleotide sequence ID" value="NZ_CP053661.1"/>
</dbReference>
<protein>
    <recommendedName>
        <fullName evidence="6">7,8-dihydroneopterin aldolase</fullName>
        <ecNumber evidence="6">4.1.2.25</ecNumber>
    </recommendedName>
</protein>
<evidence type="ECO:0000256" key="1">
    <source>
        <dbReference type="ARBA" id="ARBA00001353"/>
    </source>
</evidence>
<keyword evidence="4 6" id="KW-0289">Folate biosynthesis</keyword>
<comment type="similarity">
    <text evidence="3 6">Belongs to the DHNA family.</text>
</comment>
<dbReference type="GO" id="GO:0005737">
    <property type="term" value="C:cytoplasm"/>
    <property type="evidence" value="ECO:0007669"/>
    <property type="project" value="TreeGrafter"/>
</dbReference>
<organism evidence="8 9">
    <name type="scientific">Thermoleptolyngbya sichuanensis A183</name>
    <dbReference type="NCBI Taxonomy" id="2737172"/>
    <lineage>
        <taxon>Bacteria</taxon>
        <taxon>Bacillati</taxon>
        <taxon>Cyanobacteriota</taxon>
        <taxon>Cyanophyceae</taxon>
        <taxon>Oculatellales</taxon>
        <taxon>Oculatellaceae</taxon>
        <taxon>Thermoleptolyngbya</taxon>
        <taxon>Thermoleptolyngbya sichuanensis</taxon>
    </lineage>
</organism>
<dbReference type="NCBIfam" id="TIGR00525">
    <property type="entry name" value="folB"/>
    <property type="match status" value="1"/>
</dbReference>
<dbReference type="NCBIfam" id="TIGR00526">
    <property type="entry name" value="folB_dom"/>
    <property type="match status" value="1"/>
</dbReference>
<dbReference type="SMART" id="SM00905">
    <property type="entry name" value="FolB"/>
    <property type="match status" value="1"/>
</dbReference>
<sequence>MADCIYLTGLRAFGYSGYLEAEQVLGQWFQVDLTLWVDLSKAAESDRLEDTYDYRNNVATVLQLIRTERFRLIERLAGAIAQIMLSSGQVEQVTVRLTKVNPPIPDFTGQVAVEITRSRN</sequence>
<evidence type="ECO:0000313" key="9">
    <source>
        <dbReference type="Proteomes" id="UP000505210"/>
    </source>
</evidence>
<feature type="domain" description="Dihydroneopterin aldolase/epimerase" evidence="7">
    <location>
        <begin position="5"/>
        <end position="117"/>
    </location>
</feature>
<dbReference type="FunFam" id="3.30.1130.10:FF:000003">
    <property type="entry name" value="7,8-dihydroneopterin aldolase"/>
    <property type="match status" value="1"/>
</dbReference>
<comment type="function">
    <text evidence="6">Catalyzes the conversion of 7,8-dihydroneopterin to 6-hydroxymethyl-7,8-dihydropterin.</text>
</comment>
<comment type="catalytic activity">
    <reaction evidence="1 6">
        <text>7,8-dihydroneopterin = 6-hydroxymethyl-7,8-dihydropterin + glycolaldehyde</text>
        <dbReference type="Rhea" id="RHEA:10540"/>
        <dbReference type="ChEBI" id="CHEBI:17001"/>
        <dbReference type="ChEBI" id="CHEBI:17071"/>
        <dbReference type="ChEBI" id="CHEBI:44841"/>
        <dbReference type="EC" id="4.1.2.25"/>
    </reaction>
</comment>
<reference evidence="8 9" key="1">
    <citation type="submission" date="2020-05" db="EMBL/GenBank/DDBJ databases">
        <title>Complete genome sequence of of a novel Thermoleptolyngbya strain isolated from hot springs of Ganzi, Sichuan China.</title>
        <authorList>
            <person name="Tang J."/>
            <person name="Daroch M."/>
            <person name="Li L."/>
            <person name="Waleron K."/>
            <person name="Waleron M."/>
            <person name="Waleron M."/>
        </authorList>
    </citation>
    <scope>NUCLEOTIDE SEQUENCE [LARGE SCALE GENOMIC DNA]</scope>
    <source>
        <strain evidence="8 9">PKUAC-SCTA183</strain>
    </source>
</reference>
<dbReference type="PANTHER" id="PTHR42844:SF1">
    <property type="entry name" value="DIHYDRONEOPTERIN ALDOLASE 1-RELATED"/>
    <property type="match status" value="1"/>
</dbReference>
<evidence type="ECO:0000256" key="3">
    <source>
        <dbReference type="ARBA" id="ARBA00005708"/>
    </source>
</evidence>
<evidence type="ECO:0000259" key="7">
    <source>
        <dbReference type="SMART" id="SM00905"/>
    </source>
</evidence>
<accession>A0A6M8BIR7</accession>
<dbReference type="AlphaFoldDB" id="A0A6M8BIR7"/>
<evidence type="ECO:0000256" key="4">
    <source>
        <dbReference type="ARBA" id="ARBA00022909"/>
    </source>
</evidence>
<evidence type="ECO:0000256" key="6">
    <source>
        <dbReference type="RuleBase" id="RU362079"/>
    </source>
</evidence>
<dbReference type="UniPathway" id="UPA00077">
    <property type="reaction ID" value="UER00154"/>
</dbReference>
<dbReference type="GO" id="GO:0046654">
    <property type="term" value="P:tetrahydrofolate biosynthetic process"/>
    <property type="evidence" value="ECO:0007669"/>
    <property type="project" value="UniProtKB-UniRule"/>
</dbReference>
<dbReference type="SUPFAM" id="SSF55620">
    <property type="entry name" value="Tetrahydrobiopterin biosynthesis enzymes-like"/>
    <property type="match status" value="1"/>
</dbReference>
<dbReference type="Proteomes" id="UP000505210">
    <property type="component" value="Chromosome"/>
</dbReference>
<dbReference type="KEGG" id="theu:HPC62_16295"/>
<keyword evidence="9" id="KW-1185">Reference proteome</keyword>
<name>A0A6M8BIR7_9CYAN</name>
<dbReference type="CDD" id="cd00534">
    <property type="entry name" value="DHNA_DHNTPE"/>
    <property type="match status" value="1"/>
</dbReference>
<dbReference type="PANTHER" id="PTHR42844">
    <property type="entry name" value="DIHYDRONEOPTERIN ALDOLASE 1-RELATED"/>
    <property type="match status" value="1"/>
</dbReference>
<evidence type="ECO:0000256" key="2">
    <source>
        <dbReference type="ARBA" id="ARBA00005013"/>
    </source>
</evidence>
<dbReference type="EC" id="4.1.2.25" evidence="6"/>
<dbReference type="EMBL" id="CP053661">
    <property type="protein sequence ID" value="QKD83551.1"/>
    <property type="molecule type" value="Genomic_DNA"/>
</dbReference>
<keyword evidence="5 6" id="KW-0456">Lyase</keyword>
<dbReference type="InterPro" id="IPR006156">
    <property type="entry name" value="Dihydroneopterin_aldolase"/>
</dbReference>
<dbReference type="Gene3D" id="3.30.1130.10">
    <property type="match status" value="1"/>
</dbReference>
<dbReference type="GO" id="GO:0004150">
    <property type="term" value="F:dihydroneopterin aldolase activity"/>
    <property type="evidence" value="ECO:0007669"/>
    <property type="project" value="UniProtKB-UniRule"/>
</dbReference>
<comment type="pathway">
    <text evidence="2 6">Cofactor biosynthesis; tetrahydrofolate biosynthesis; 2-amino-4-hydroxy-6-hydroxymethyl-7,8-dihydropteridine diphosphate from 7,8-dihydroneopterin triphosphate: step 3/4.</text>
</comment>
<dbReference type="GO" id="GO:0046656">
    <property type="term" value="P:folic acid biosynthetic process"/>
    <property type="evidence" value="ECO:0007669"/>
    <property type="project" value="UniProtKB-UniRule"/>
</dbReference>
<evidence type="ECO:0000313" key="8">
    <source>
        <dbReference type="EMBL" id="QKD83551.1"/>
    </source>
</evidence>
<dbReference type="InterPro" id="IPR006157">
    <property type="entry name" value="FolB_dom"/>
</dbReference>
<dbReference type="InterPro" id="IPR043133">
    <property type="entry name" value="GTP-CH-I_C/QueF"/>
</dbReference>
<gene>
    <name evidence="8" type="primary">folB</name>
    <name evidence="8" type="ORF">HPC62_16295</name>
</gene>
<evidence type="ECO:0000256" key="5">
    <source>
        <dbReference type="ARBA" id="ARBA00023239"/>
    </source>
</evidence>